<gene>
    <name evidence="1" type="ORF">HB778_31165</name>
</gene>
<protein>
    <submittedName>
        <fullName evidence="1">DUF982 domain-containing protein</fullName>
    </submittedName>
</protein>
<evidence type="ECO:0000313" key="2">
    <source>
        <dbReference type="Proteomes" id="UP000515465"/>
    </source>
</evidence>
<reference evidence="2" key="1">
    <citation type="journal article" date="2020" name="Mol. Plant Microbe">
        <title>Rhizobial microsymbionts of the narrowly endemic Oxytropis species growing in Kamchatka are characterized by significant genetic diversity and possess a set of genes that are associated with T3SS and T6SS secretion systems and can affect the development of symbiosis.</title>
        <authorList>
            <person name="Safronova V."/>
            <person name="Guro P."/>
            <person name="Sazanova A."/>
            <person name="Kuznetsova I."/>
            <person name="Belimov A."/>
            <person name="Yakubov V."/>
            <person name="Chirak E."/>
            <person name="Afonin A."/>
            <person name="Gogolev Y."/>
            <person name="Andronov E."/>
            <person name="Tikhonovich I."/>
        </authorList>
    </citation>
    <scope>NUCLEOTIDE SEQUENCE [LARGE SCALE GENOMIC DNA]</scope>
    <source>
        <strain evidence="2">583</strain>
    </source>
</reference>
<sequence length="104" mass="11469">MHSLAPKRFHKPVIIQPGRIDRDRVVTTVAEAAELLLRAWPSPGSEQRLKAMKICLEVINGRKPPRSARAAFIVAAKDANIFLGDADHINDVIDLNLPVSEHSS</sequence>
<accession>A0A7G6T176</accession>
<dbReference type="AlphaFoldDB" id="A0A7G6T176"/>
<name>A0A7G6T176_9HYPH</name>
<dbReference type="InterPro" id="IPR010385">
    <property type="entry name" value="DUF982"/>
</dbReference>
<organism evidence="1 2">
    <name type="scientific">Mesorhizobium huakuii</name>
    <dbReference type="NCBI Taxonomy" id="28104"/>
    <lineage>
        <taxon>Bacteria</taxon>
        <taxon>Pseudomonadati</taxon>
        <taxon>Pseudomonadota</taxon>
        <taxon>Alphaproteobacteria</taxon>
        <taxon>Hyphomicrobiales</taxon>
        <taxon>Phyllobacteriaceae</taxon>
        <taxon>Mesorhizobium</taxon>
    </lineage>
</organism>
<dbReference type="Gene3D" id="6.10.250.730">
    <property type="match status" value="1"/>
</dbReference>
<proteinExistence type="predicted"/>
<dbReference type="Proteomes" id="UP000515465">
    <property type="component" value="Chromosome"/>
</dbReference>
<dbReference type="EMBL" id="CP050296">
    <property type="protein sequence ID" value="QND60508.1"/>
    <property type="molecule type" value="Genomic_DNA"/>
</dbReference>
<evidence type="ECO:0000313" key="1">
    <source>
        <dbReference type="EMBL" id="QND60508.1"/>
    </source>
</evidence>
<dbReference type="Pfam" id="PF06169">
    <property type="entry name" value="DUF982"/>
    <property type="match status" value="1"/>
</dbReference>